<comment type="caution">
    <text evidence="1">The sequence shown here is derived from an EMBL/GenBank/DDBJ whole genome shotgun (WGS) entry which is preliminary data.</text>
</comment>
<dbReference type="EMBL" id="JAUTXU010000067">
    <property type="protein sequence ID" value="KAK3712849.1"/>
    <property type="molecule type" value="Genomic_DNA"/>
</dbReference>
<sequence>MPPPAIVVNIVDEGYYKKFFRFSTTADLKKPLNAYRSHICTQCSDVNMLEFWFETTKVSDNHTAKALGMQDGDVIDVRISQPCTRGACPIPVEQTLPNIHYIATPPTSAPTSQQHRHRQLKSQYQSNKKVPQHPLGYLYASANRMAPRWS</sequence>
<name>A0ACC3N9F7_9PEZI</name>
<organism evidence="1 2">
    <name type="scientific">Vermiconidia calcicola</name>
    <dbReference type="NCBI Taxonomy" id="1690605"/>
    <lineage>
        <taxon>Eukaryota</taxon>
        <taxon>Fungi</taxon>
        <taxon>Dikarya</taxon>
        <taxon>Ascomycota</taxon>
        <taxon>Pezizomycotina</taxon>
        <taxon>Dothideomycetes</taxon>
        <taxon>Dothideomycetidae</taxon>
        <taxon>Mycosphaerellales</taxon>
        <taxon>Extremaceae</taxon>
        <taxon>Vermiconidia</taxon>
    </lineage>
</organism>
<evidence type="ECO:0000313" key="2">
    <source>
        <dbReference type="Proteomes" id="UP001281147"/>
    </source>
</evidence>
<proteinExistence type="predicted"/>
<keyword evidence="2" id="KW-1185">Reference proteome</keyword>
<gene>
    <name evidence="1" type="primary">SUMO1</name>
    <name evidence="1" type="ORF">LTR37_008940</name>
</gene>
<accession>A0ACC3N9F7</accession>
<protein>
    <submittedName>
        <fullName evidence="1">Small ubiquitin-related modifier 1</fullName>
    </submittedName>
</protein>
<reference evidence="1" key="1">
    <citation type="submission" date="2023-07" db="EMBL/GenBank/DDBJ databases">
        <title>Black Yeasts Isolated from many extreme environments.</title>
        <authorList>
            <person name="Coleine C."/>
            <person name="Stajich J.E."/>
            <person name="Selbmann L."/>
        </authorList>
    </citation>
    <scope>NUCLEOTIDE SEQUENCE</scope>
    <source>
        <strain evidence="1">CCFEE 5714</strain>
    </source>
</reference>
<evidence type="ECO:0000313" key="1">
    <source>
        <dbReference type="EMBL" id="KAK3712849.1"/>
    </source>
</evidence>
<dbReference type="Proteomes" id="UP001281147">
    <property type="component" value="Unassembled WGS sequence"/>
</dbReference>